<protein>
    <recommendedName>
        <fullName evidence="1">Phosphodiester glycosidase domain-containing protein</fullName>
    </recommendedName>
</protein>
<name>A0A644ZPE1_9ZZZZ</name>
<sequence>MKNKHRWPLLYGLALTAFSAYVLLDAFVIPRSYSTVTEGASSSAITASSEGGGGTIGGGGTAENGGAAESAVITDSSYNDGSCAIQITQYRAYDTDLYVADITLTGAETLKTALANNTYGKNVTAATSEIAADNGAILAINGDYYGARSGYVIRNGVLYRSASAGSEQQDLVIGADGSFSIVREGDVTAEELLNAGAQQVLSFGPGLLEDGKITVEQNTEVDKAKTSNPRTAAGILGPLHYVFVVADGRTEESSGVSLYELAEFMQKLGVQAAYNLDGGGSSTMVFNGAVVNCPTSDGRRIQERRVSDIVFIG</sequence>
<comment type="caution">
    <text evidence="2">The sequence shown here is derived from an EMBL/GenBank/DDBJ whole genome shotgun (WGS) entry which is preliminary data.</text>
</comment>
<dbReference type="PANTHER" id="PTHR40446">
    <property type="entry name" value="N-ACETYLGLUCOSAMINE-1-PHOSPHODIESTER ALPHA-N-ACETYLGLUCOSAMINIDASE"/>
    <property type="match status" value="1"/>
</dbReference>
<dbReference type="EMBL" id="VSSQ01009792">
    <property type="protein sequence ID" value="MPM42617.1"/>
    <property type="molecule type" value="Genomic_DNA"/>
</dbReference>
<gene>
    <name evidence="2" type="ORF">SDC9_89284</name>
</gene>
<evidence type="ECO:0000313" key="2">
    <source>
        <dbReference type="EMBL" id="MPM42617.1"/>
    </source>
</evidence>
<dbReference type="PANTHER" id="PTHR40446:SF2">
    <property type="entry name" value="N-ACETYLGLUCOSAMINE-1-PHOSPHODIESTER ALPHA-N-ACETYLGLUCOSAMINIDASE"/>
    <property type="match status" value="1"/>
</dbReference>
<dbReference type="AlphaFoldDB" id="A0A644ZPE1"/>
<organism evidence="2">
    <name type="scientific">bioreactor metagenome</name>
    <dbReference type="NCBI Taxonomy" id="1076179"/>
    <lineage>
        <taxon>unclassified sequences</taxon>
        <taxon>metagenomes</taxon>
        <taxon>ecological metagenomes</taxon>
    </lineage>
</organism>
<dbReference type="Pfam" id="PF09992">
    <property type="entry name" value="NAGPA"/>
    <property type="match status" value="1"/>
</dbReference>
<evidence type="ECO:0000259" key="1">
    <source>
        <dbReference type="Pfam" id="PF09992"/>
    </source>
</evidence>
<feature type="domain" description="Phosphodiester glycosidase" evidence="1">
    <location>
        <begin position="134"/>
        <end position="312"/>
    </location>
</feature>
<reference evidence="2" key="1">
    <citation type="submission" date="2019-08" db="EMBL/GenBank/DDBJ databases">
        <authorList>
            <person name="Kucharzyk K."/>
            <person name="Murdoch R.W."/>
            <person name="Higgins S."/>
            <person name="Loffler F."/>
        </authorList>
    </citation>
    <scope>NUCLEOTIDE SEQUENCE</scope>
</reference>
<dbReference type="InterPro" id="IPR018711">
    <property type="entry name" value="NAGPA"/>
</dbReference>
<accession>A0A644ZPE1</accession>
<proteinExistence type="predicted"/>